<dbReference type="GO" id="GO:0015293">
    <property type="term" value="F:symporter activity"/>
    <property type="evidence" value="ECO:0007669"/>
    <property type="project" value="InterPro"/>
</dbReference>
<protein>
    <submittedName>
        <fullName evidence="8">Sugar transporter</fullName>
    </submittedName>
</protein>
<feature type="transmembrane region" description="Helical" evidence="6">
    <location>
        <begin position="95"/>
        <end position="117"/>
    </location>
</feature>
<dbReference type="PROSITE" id="PS50850">
    <property type="entry name" value="MFS"/>
    <property type="match status" value="1"/>
</dbReference>
<dbReference type="CDD" id="cd17332">
    <property type="entry name" value="MFS_MelB_like"/>
    <property type="match status" value="1"/>
</dbReference>
<proteinExistence type="predicted"/>
<dbReference type="GeneID" id="66868998"/>
<feature type="transmembrane region" description="Helical" evidence="6">
    <location>
        <begin position="421"/>
        <end position="444"/>
    </location>
</feature>
<feature type="domain" description="Major facilitator superfamily (MFS) profile" evidence="7">
    <location>
        <begin position="245"/>
        <end position="465"/>
    </location>
</feature>
<evidence type="ECO:0000256" key="4">
    <source>
        <dbReference type="ARBA" id="ARBA00022989"/>
    </source>
</evidence>
<dbReference type="SUPFAM" id="SSF103473">
    <property type="entry name" value="MFS general substrate transporter"/>
    <property type="match status" value="1"/>
</dbReference>
<evidence type="ECO:0000313" key="8">
    <source>
        <dbReference type="EMBL" id="KNE22617.1"/>
    </source>
</evidence>
<comment type="subcellular location">
    <subcellularLocation>
        <location evidence="1">Cell membrane</location>
        <topology evidence="1">Multi-pass membrane protein</topology>
    </subcellularLocation>
</comment>
<comment type="caution">
    <text evidence="8">The sequence shown here is derived from an EMBL/GenBank/DDBJ whole genome shotgun (WGS) entry which is preliminary data.</text>
</comment>
<dbReference type="Pfam" id="PF13347">
    <property type="entry name" value="MFS_2"/>
    <property type="match status" value="1"/>
</dbReference>
<keyword evidence="3 6" id="KW-0812">Transmembrane</keyword>
<evidence type="ECO:0000256" key="3">
    <source>
        <dbReference type="ARBA" id="ARBA00022692"/>
    </source>
</evidence>
<dbReference type="NCBIfam" id="TIGR00792">
    <property type="entry name" value="gph"/>
    <property type="match status" value="1"/>
</dbReference>
<keyword evidence="5 6" id="KW-0472">Membrane</keyword>
<dbReference type="OrthoDB" id="9764596at2"/>
<gene>
    <name evidence="8" type="ORF">AFK71_00190</name>
</gene>
<dbReference type="RefSeq" id="WP_050349573.1">
    <property type="nucleotide sequence ID" value="NZ_BOSN01000011.1"/>
</dbReference>
<dbReference type="InterPro" id="IPR036259">
    <property type="entry name" value="MFS_trans_sf"/>
</dbReference>
<dbReference type="Gene3D" id="1.20.1250.20">
    <property type="entry name" value="MFS general substrate transporter like domains"/>
    <property type="match status" value="2"/>
</dbReference>
<dbReference type="InterPro" id="IPR020846">
    <property type="entry name" value="MFS_dom"/>
</dbReference>
<dbReference type="GO" id="GO:0005886">
    <property type="term" value="C:plasma membrane"/>
    <property type="evidence" value="ECO:0007669"/>
    <property type="project" value="UniProtKB-SubCell"/>
</dbReference>
<feature type="transmembrane region" description="Helical" evidence="6">
    <location>
        <begin position="193"/>
        <end position="213"/>
    </location>
</feature>
<dbReference type="PANTHER" id="PTHR11328">
    <property type="entry name" value="MAJOR FACILITATOR SUPERFAMILY DOMAIN-CONTAINING PROTEIN"/>
    <property type="match status" value="1"/>
</dbReference>
<dbReference type="PATRIC" id="fig|1473.5.peg.83"/>
<sequence length="465" mass="51220">MTSGKKLINNKSVYESEEIAFKEKLAYGLGDGATAFAAISVASFSMFYFTDYIGINATILGAILFFSRFFDAATNVIMGHFVDKTTSKHGKARPWVLWTIIPFAITLVLTFSIPTGWGEMATLVYIAVIVNVYFIAYTASNIPYGTLGSLISRNQNVRSDLNILRMISYFAMSIILGAITMPLVEMFGGKTISWTYVMILYAIAMSLVFLFTFRNTKERVQSAADAKEQENLSFGRSLKLVLTNKYWIILFFIILFAWSLLFMLNNVNVYYAEHILNNAKYVGALNTFFTGGLLVGFLTISFVIKRFGRRRTIIIGLIALIASSLLMLFDSTSLVLIGISSVIRGLGFSPIMGTAYAMLADVIDYGEWKNGLRNEGLTFAGGTFATTVGTGAASGGVGLFLGANGYISSMGATQPAAVYDAITFLFILAPAVLGVLLIILFYFYDLDTFYSKIVNDIRKRATFKN</sequence>
<evidence type="ECO:0000256" key="1">
    <source>
        <dbReference type="ARBA" id="ARBA00004651"/>
    </source>
</evidence>
<keyword evidence="4 6" id="KW-1133">Transmembrane helix</keyword>
<feature type="transmembrane region" description="Helical" evidence="6">
    <location>
        <begin position="55"/>
        <end position="74"/>
    </location>
</feature>
<evidence type="ECO:0000256" key="6">
    <source>
        <dbReference type="SAM" id="Phobius"/>
    </source>
</evidence>
<evidence type="ECO:0000259" key="7">
    <source>
        <dbReference type="PROSITE" id="PS50850"/>
    </source>
</evidence>
<dbReference type="InterPro" id="IPR001927">
    <property type="entry name" value="Na/Gal_symport"/>
</dbReference>
<evidence type="ECO:0000256" key="5">
    <source>
        <dbReference type="ARBA" id="ARBA00023136"/>
    </source>
</evidence>
<evidence type="ECO:0000313" key="9">
    <source>
        <dbReference type="Proteomes" id="UP000036780"/>
    </source>
</evidence>
<dbReference type="GO" id="GO:0006814">
    <property type="term" value="P:sodium ion transport"/>
    <property type="evidence" value="ECO:0007669"/>
    <property type="project" value="InterPro"/>
</dbReference>
<keyword evidence="9" id="KW-1185">Reference proteome</keyword>
<dbReference type="InterPro" id="IPR039672">
    <property type="entry name" value="MFS_2"/>
</dbReference>
<feature type="transmembrane region" description="Helical" evidence="6">
    <location>
        <begin position="379"/>
        <end position="401"/>
    </location>
</feature>
<reference evidence="9" key="1">
    <citation type="submission" date="2015-07" db="EMBL/GenBank/DDBJ databases">
        <title>Fjat-10053 dsm26.</title>
        <authorList>
            <person name="Liu B."/>
            <person name="Wang J."/>
            <person name="Zhu Y."/>
            <person name="Liu G."/>
            <person name="Chen Q."/>
            <person name="Chen Z."/>
            <person name="Lan J."/>
            <person name="Che J."/>
            <person name="Ge C."/>
            <person name="Shi H."/>
            <person name="Pan Z."/>
            <person name="Liu X."/>
        </authorList>
    </citation>
    <scope>NUCLEOTIDE SEQUENCE [LARGE SCALE GENOMIC DNA]</scope>
    <source>
        <strain evidence="9">DSM 26</strain>
    </source>
</reference>
<feature type="transmembrane region" description="Helical" evidence="6">
    <location>
        <begin position="311"/>
        <end position="329"/>
    </location>
</feature>
<dbReference type="EMBL" id="LGTO01000001">
    <property type="protein sequence ID" value="KNE22617.1"/>
    <property type="molecule type" value="Genomic_DNA"/>
</dbReference>
<feature type="transmembrane region" description="Helical" evidence="6">
    <location>
        <begin position="246"/>
        <end position="264"/>
    </location>
</feature>
<accession>A0A0L0QVR6</accession>
<feature type="transmembrane region" description="Helical" evidence="6">
    <location>
        <begin position="25"/>
        <end position="49"/>
    </location>
</feature>
<dbReference type="Proteomes" id="UP000036780">
    <property type="component" value="Unassembled WGS sequence"/>
</dbReference>
<dbReference type="AlphaFoldDB" id="A0A0L0QVR6"/>
<dbReference type="GO" id="GO:0008643">
    <property type="term" value="P:carbohydrate transport"/>
    <property type="evidence" value="ECO:0007669"/>
    <property type="project" value="InterPro"/>
</dbReference>
<evidence type="ECO:0000256" key="2">
    <source>
        <dbReference type="ARBA" id="ARBA00022448"/>
    </source>
</evidence>
<dbReference type="PANTHER" id="PTHR11328:SF24">
    <property type="entry name" value="MAJOR FACILITATOR SUPERFAMILY (MFS) PROFILE DOMAIN-CONTAINING PROTEIN"/>
    <property type="match status" value="1"/>
</dbReference>
<organism evidence="8 9">
    <name type="scientific">Virgibacillus pantothenticus</name>
    <dbReference type="NCBI Taxonomy" id="1473"/>
    <lineage>
        <taxon>Bacteria</taxon>
        <taxon>Bacillati</taxon>
        <taxon>Bacillota</taxon>
        <taxon>Bacilli</taxon>
        <taxon>Bacillales</taxon>
        <taxon>Bacillaceae</taxon>
        <taxon>Virgibacillus</taxon>
    </lineage>
</organism>
<feature type="transmembrane region" description="Helical" evidence="6">
    <location>
        <begin position="163"/>
        <end position="181"/>
    </location>
</feature>
<feature type="transmembrane region" description="Helical" evidence="6">
    <location>
        <begin position="123"/>
        <end position="142"/>
    </location>
</feature>
<feature type="transmembrane region" description="Helical" evidence="6">
    <location>
        <begin position="284"/>
        <end position="304"/>
    </location>
</feature>
<keyword evidence="8" id="KW-0762">Sugar transport</keyword>
<name>A0A0L0QVR6_VIRPA</name>
<keyword evidence="2" id="KW-0813">Transport</keyword>